<keyword evidence="1" id="KW-0805">Transcription regulation</keyword>
<dbReference type="PANTHER" id="PTHR46796">
    <property type="entry name" value="HTH-TYPE TRANSCRIPTIONAL ACTIVATOR RHAS-RELATED"/>
    <property type="match status" value="1"/>
</dbReference>
<protein>
    <submittedName>
        <fullName evidence="5">Helix-turn-helix domain-containing protein</fullName>
    </submittedName>
</protein>
<dbReference type="Gene3D" id="1.10.10.60">
    <property type="entry name" value="Homeodomain-like"/>
    <property type="match status" value="1"/>
</dbReference>
<dbReference type="SMART" id="SM00342">
    <property type="entry name" value="HTH_ARAC"/>
    <property type="match status" value="1"/>
</dbReference>
<evidence type="ECO:0000256" key="2">
    <source>
        <dbReference type="ARBA" id="ARBA00023125"/>
    </source>
</evidence>
<proteinExistence type="predicted"/>
<dbReference type="Proteomes" id="UP001209713">
    <property type="component" value="Unassembled WGS sequence"/>
</dbReference>
<dbReference type="InterPro" id="IPR046532">
    <property type="entry name" value="DUF6597"/>
</dbReference>
<dbReference type="RefSeq" id="WP_263529280.1">
    <property type="nucleotide sequence ID" value="NZ_JAOVZB010000001.1"/>
</dbReference>
<keyword evidence="2" id="KW-0238">DNA-binding</keyword>
<name>A0ABT2YPW2_9GAMM</name>
<feature type="domain" description="HTH araC/xylS-type" evidence="4">
    <location>
        <begin position="162"/>
        <end position="264"/>
    </location>
</feature>
<dbReference type="InterPro" id="IPR009057">
    <property type="entry name" value="Homeodomain-like_sf"/>
</dbReference>
<accession>A0ABT2YPW2</accession>
<dbReference type="Pfam" id="PF20240">
    <property type="entry name" value="DUF6597"/>
    <property type="match status" value="1"/>
</dbReference>
<evidence type="ECO:0000313" key="5">
    <source>
        <dbReference type="EMBL" id="MCV2401910.1"/>
    </source>
</evidence>
<dbReference type="SUPFAM" id="SSF46689">
    <property type="entry name" value="Homeodomain-like"/>
    <property type="match status" value="1"/>
</dbReference>
<evidence type="ECO:0000259" key="4">
    <source>
        <dbReference type="PROSITE" id="PS01124"/>
    </source>
</evidence>
<dbReference type="InterPro" id="IPR050204">
    <property type="entry name" value="AraC_XylS_family_regulators"/>
</dbReference>
<organism evidence="5 6">
    <name type="scientific">Marinomonas sargassi</name>
    <dbReference type="NCBI Taxonomy" id="2984494"/>
    <lineage>
        <taxon>Bacteria</taxon>
        <taxon>Pseudomonadati</taxon>
        <taxon>Pseudomonadota</taxon>
        <taxon>Gammaproteobacteria</taxon>
        <taxon>Oceanospirillales</taxon>
        <taxon>Oceanospirillaceae</taxon>
        <taxon>Marinomonas</taxon>
    </lineage>
</organism>
<dbReference type="EMBL" id="JAOVZB010000001">
    <property type="protein sequence ID" value="MCV2401910.1"/>
    <property type="molecule type" value="Genomic_DNA"/>
</dbReference>
<comment type="caution">
    <text evidence="5">The sequence shown here is derived from an EMBL/GenBank/DDBJ whole genome shotgun (WGS) entry which is preliminary data.</text>
</comment>
<sequence length="277" mass="30940">MSNSPLISYLAGIRSKQPWLVLSAEEAFSLSGSDHPAISHFYSFESKSSEEQTFVIPDGCVDILFDCDENRPSAEVFGTPTEAVNVGLSKGNRYFGVRFVSGVMPDFLNVSAGELINHHYNLLDLVPQANQVFEEIVGSPKFSEQTALFGSFFESQDIRQPSALTSQALSSICESHGTIRIGELERMTGYTSRTLQRQFLADMGMSPKAFSRIIRCQSAVYDINQSDEVAFSDLACELGFSDQAHFQREFKQLVNATPLDYLNRVKHQTYLDKIRCL</sequence>
<dbReference type="PROSITE" id="PS01124">
    <property type="entry name" value="HTH_ARAC_FAMILY_2"/>
    <property type="match status" value="1"/>
</dbReference>
<dbReference type="InterPro" id="IPR018060">
    <property type="entry name" value="HTH_AraC"/>
</dbReference>
<gene>
    <name evidence="5" type="ORF">OFY17_03325</name>
</gene>
<reference evidence="5 6" key="1">
    <citation type="submission" date="2022-10" db="EMBL/GenBank/DDBJ databases">
        <title>Marinomonas transparenta sp. nov. and Marinomonas sargassi sp. nov., isolated from marine alga (Sargassum natans (L.) Gaillon).</title>
        <authorList>
            <person name="Wang Y."/>
        </authorList>
    </citation>
    <scope>NUCLEOTIDE SEQUENCE [LARGE SCALE GENOMIC DNA]</scope>
    <source>
        <strain evidence="5 6">C2222</strain>
    </source>
</reference>
<evidence type="ECO:0000256" key="3">
    <source>
        <dbReference type="ARBA" id="ARBA00023163"/>
    </source>
</evidence>
<evidence type="ECO:0000256" key="1">
    <source>
        <dbReference type="ARBA" id="ARBA00023015"/>
    </source>
</evidence>
<evidence type="ECO:0000313" key="6">
    <source>
        <dbReference type="Proteomes" id="UP001209713"/>
    </source>
</evidence>
<keyword evidence="3" id="KW-0804">Transcription</keyword>
<dbReference type="Pfam" id="PF12833">
    <property type="entry name" value="HTH_18"/>
    <property type="match status" value="1"/>
</dbReference>
<keyword evidence="6" id="KW-1185">Reference proteome</keyword>